<protein>
    <submittedName>
        <fullName evidence="9">Colicin uptake protein TolQ</fullName>
    </submittedName>
</protein>
<keyword evidence="5 7" id="KW-0472">Membrane</keyword>
<keyword evidence="6" id="KW-0653">Protein transport</keyword>
<evidence type="ECO:0000313" key="10">
    <source>
        <dbReference type="Proteomes" id="UP000255328"/>
    </source>
</evidence>
<gene>
    <name evidence="9" type="primary">tolQ_1</name>
    <name evidence="9" type="ORF">NCTC10723_00684</name>
</gene>
<accession>A0A377GWA4</accession>
<dbReference type="RefSeq" id="WP_115269362.1">
    <property type="nucleotide sequence ID" value="NZ_CASFEE010000003.1"/>
</dbReference>
<keyword evidence="2" id="KW-1003">Cell membrane</keyword>
<dbReference type="AlphaFoldDB" id="A0A377GWA4"/>
<feature type="domain" description="MotA/TolQ/ExbB proton channel" evidence="8">
    <location>
        <begin position="84"/>
        <end position="191"/>
    </location>
</feature>
<dbReference type="Pfam" id="PF01618">
    <property type="entry name" value="MotA_ExbB"/>
    <property type="match status" value="1"/>
</dbReference>
<dbReference type="OrthoDB" id="4045at2"/>
<proteinExistence type="inferred from homology"/>
<sequence>MYYLTNGGILMYVILVMSIIGLGAVIERFIFFKKTEVEARKSLGKELKKVIESGEVIEVLKKLKVERSAVSRVLFAILVDYYQNPNSTVEKLEEKGKERALLEITQLEKNMWLISLVAHLTPFIGLLGTVTGMIKAFQAVAIYGTGDASVLAKGISEALFTTAGGLFVAIPALIFYNYFNKKIDMIISDIEFSSTELINIFRK</sequence>
<comment type="subcellular location">
    <subcellularLocation>
        <location evidence="1">Cell membrane</location>
        <topology evidence="1">Multi-pass membrane protein</topology>
    </subcellularLocation>
    <subcellularLocation>
        <location evidence="6">Membrane</location>
        <topology evidence="6">Multi-pass membrane protein</topology>
    </subcellularLocation>
</comment>
<dbReference type="EMBL" id="UGGU01000003">
    <property type="protein sequence ID" value="STO31239.1"/>
    <property type="molecule type" value="Genomic_DNA"/>
</dbReference>
<evidence type="ECO:0000256" key="5">
    <source>
        <dbReference type="ARBA" id="ARBA00023136"/>
    </source>
</evidence>
<evidence type="ECO:0000256" key="2">
    <source>
        <dbReference type="ARBA" id="ARBA00022475"/>
    </source>
</evidence>
<keyword evidence="6" id="KW-0813">Transport</keyword>
<keyword evidence="4 7" id="KW-1133">Transmembrane helix</keyword>
<feature type="transmembrane region" description="Helical" evidence="7">
    <location>
        <begin position="112"/>
        <end position="138"/>
    </location>
</feature>
<comment type="similarity">
    <text evidence="6">Belongs to the exbB/tolQ family.</text>
</comment>
<dbReference type="PANTHER" id="PTHR30625:SF11">
    <property type="entry name" value="MOTA_TOLQ_EXBB PROTON CHANNEL DOMAIN-CONTAINING PROTEIN"/>
    <property type="match status" value="1"/>
</dbReference>
<keyword evidence="3 7" id="KW-0812">Transmembrane</keyword>
<evidence type="ECO:0000256" key="1">
    <source>
        <dbReference type="ARBA" id="ARBA00004651"/>
    </source>
</evidence>
<dbReference type="GO" id="GO:0017038">
    <property type="term" value="P:protein import"/>
    <property type="evidence" value="ECO:0007669"/>
    <property type="project" value="TreeGrafter"/>
</dbReference>
<keyword evidence="10" id="KW-1185">Reference proteome</keyword>
<evidence type="ECO:0000259" key="8">
    <source>
        <dbReference type="Pfam" id="PF01618"/>
    </source>
</evidence>
<evidence type="ECO:0000256" key="3">
    <source>
        <dbReference type="ARBA" id="ARBA00022692"/>
    </source>
</evidence>
<feature type="transmembrane region" description="Helical" evidence="7">
    <location>
        <begin position="12"/>
        <end position="31"/>
    </location>
</feature>
<feature type="transmembrane region" description="Helical" evidence="7">
    <location>
        <begin position="158"/>
        <end position="179"/>
    </location>
</feature>
<name>A0A377GWA4_9FUSO</name>
<dbReference type="Proteomes" id="UP000255328">
    <property type="component" value="Unassembled WGS sequence"/>
</dbReference>
<evidence type="ECO:0000256" key="7">
    <source>
        <dbReference type="SAM" id="Phobius"/>
    </source>
</evidence>
<dbReference type="InterPro" id="IPR002898">
    <property type="entry name" value="MotA_ExbB_proton_chnl"/>
</dbReference>
<evidence type="ECO:0000313" key="9">
    <source>
        <dbReference type="EMBL" id="STO31239.1"/>
    </source>
</evidence>
<dbReference type="GO" id="GO:0005886">
    <property type="term" value="C:plasma membrane"/>
    <property type="evidence" value="ECO:0007669"/>
    <property type="project" value="UniProtKB-SubCell"/>
</dbReference>
<organism evidence="9 10">
    <name type="scientific">Fusobacterium necrogenes</name>
    <dbReference type="NCBI Taxonomy" id="858"/>
    <lineage>
        <taxon>Bacteria</taxon>
        <taxon>Fusobacteriati</taxon>
        <taxon>Fusobacteriota</taxon>
        <taxon>Fusobacteriia</taxon>
        <taxon>Fusobacteriales</taxon>
        <taxon>Fusobacteriaceae</taxon>
        <taxon>Fusobacterium</taxon>
    </lineage>
</organism>
<dbReference type="PANTHER" id="PTHR30625">
    <property type="entry name" value="PROTEIN TOLQ"/>
    <property type="match status" value="1"/>
</dbReference>
<dbReference type="InterPro" id="IPR050790">
    <property type="entry name" value="ExbB/TolQ_transport"/>
</dbReference>
<evidence type="ECO:0000256" key="4">
    <source>
        <dbReference type="ARBA" id="ARBA00022989"/>
    </source>
</evidence>
<reference evidence="9 10" key="1">
    <citation type="submission" date="2018-06" db="EMBL/GenBank/DDBJ databases">
        <authorList>
            <consortium name="Pathogen Informatics"/>
            <person name="Doyle S."/>
        </authorList>
    </citation>
    <scope>NUCLEOTIDE SEQUENCE [LARGE SCALE GENOMIC DNA]</scope>
    <source>
        <strain evidence="9 10">NCTC10723</strain>
    </source>
</reference>
<evidence type="ECO:0000256" key="6">
    <source>
        <dbReference type="RuleBase" id="RU004057"/>
    </source>
</evidence>